<dbReference type="EMBL" id="JXXN02000792">
    <property type="protein sequence ID" value="THD26287.1"/>
    <property type="molecule type" value="Genomic_DNA"/>
</dbReference>
<evidence type="ECO:0000313" key="1">
    <source>
        <dbReference type="EMBL" id="THD26287.1"/>
    </source>
</evidence>
<gene>
    <name evidence="1" type="ORF">D915_002905</name>
</gene>
<evidence type="ECO:0000313" key="2">
    <source>
        <dbReference type="Proteomes" id="UP000230066"/>
    </source>
</evidence>
<dbReference type="AlphaFoldDB" id="A0A4E0RX37"/>
<organism evidence="1 2">
    <name type="scientific">Fasciola hepatica</name>
    <name type="common">Liver fluke</name>
    <dbReference type="NCBI Taxonomy" id="6192"/>
    <lineage>
        <taxon>Eukaryota</taxon>
        <taxon>Metazoa</taxon>
        <taxon>Spiralia</taxon>
        <taxon>Lophotrochozoa</taxon>
        <taxon>Platyhelminthes</taxon>
        <taxon>Trematoda</taxon>
        <taxon>Digenea</taxon>
        <taxon>Plagiorchiida</taxon>
        <taxon>Echinostomata</taxon>
        <taxon>Echinostomatoidea</taxon>
        <taxon>Fasciolidae</taxon>
        <taxon>Fasciola</taxon>
    </lineage>
</organism>
<accession>A0A4E0RX37</accession>
<name>A0A4E0RX37_FASHE</name>
<sequence length="102" mass="11582">MLMRVRFVEFDYNSDAPNIKTRPRRDFKMHAVAGFTLAFGMRPTTYVISSLSDTVMEYTKPVSGNLADWQQENTFSCSTPFPSCTSFEKVITLLEGLPIFAL</sequence>
<proteinExistence type="predicted"/>
<keyword evidence="2" id="KW-1185">Reference proteome</keyword>
<dbReference type="Proteomes" id="UP000230066">
    <property type="component" value="Unassembled WGS sequence"/>
</dbReference>
<protein>
    <submittedName>
        <fullName evidence="1">Uncharacterized protein</fullName>
    </submittedName>
</protein>
<reference evidence="1" key="1">
    <citation type="submission" date="2019-03" db="EMBL/GenBank/DDBJ databases">
        <title>Improved annotation for the trematode Fasciola hepatica.</title>
        <authorList>
            <person name="Choi Y.-J."/>
            <person name="Martin J."/>
            <person name="Mitreva M."/>
        </authorList>
    </citation>
    <scope>NUCLEOTIDE SEQUENCE [LARGE SCALE GENOMIC DNA]</scope>
</reference>
<comment type="caution">
    <text evidence="1">The sequence shown here is derived from an EMBL/GenBank/DDBJ whole genome shotgun (WGS) entry which is preliminary data.</text>
</comment>